<feature type="domain" description="DUF4378" evidence="3">
    <location>
        <begin position="558"/>
        <end position="714"/>
    </location>
</feature>
<feature type="region of interest" description="Disordered" evidence="1">
    <location>
        <begin position="84"/>
        <end position="106"/>
    </location>
</feature>
<dbReference type="PANTHER" id="PTHR47071">
    <property type="entry name" value="PROTEIN TRM32"/>
    <property type="match status" value="1"/>
</dbReference>
<feature type="region of interest" description="Disordered" evidence="1">
    <location>
        <begin position="439"/>
        <end position="468"/>
    </location>
</feature>
<feature type="compositionally biased region" description="Polar residues" evidence="1">
    <location>
        <begin position="383"/>
        <end position="398"/>
    </location>
</feature>
<reference evidence="4" key="1">
    <citation type="submission" date="2023-07" db="EMBL/GenBank/DDBJ databases">
        <title>draft genome sequence of fig (Ficus carica).</title>
        <authorList>
            <person name="Takahashi T."/>
            <person name="Nishimura K."/>
        </authorList>
    </citation>
    <scope>NUCLEOTIDE SEQUENCE</scope>
</reference>
<accession>A0AA87YXH8</accession>
<evidence type="ECO:0000313" key="4">
    <source>
        <dbReference type="EMBL" id="GMN24212.1"/>
    </source>
</evidence>
<feature type="region of interest" description="Disordered" evidence="1">
    <location>
        <begin position="381"/>
        <end position="400"/>
    </location>
</feature>
<evidence type="ECO:0000256" key="1">
    <source>
        <dbReference type="SAM" id="MobiDB-lite"/>
    </source>
</evidence>
<comment type="caution">
    <text evidence="4">The sequence shown here is derived from an EMBL/GenBank/DDBJ whole genome shotgun (WGS) entry which is preliminary data.</text>
</comment>
<name>A0AA87YXH8_FICCA</name>
<feature type="compositionally biased region" description="Acidic residues" evidence="1">
    <location>
        <begin position="448"/>
        <end position="457"/>
    </location>
</feature>
<evidence type="ECO:0000259" key="2">
    <source>
        <dbReference type="Pfam" id="PF12552"/>
    </source>
</evidence>
<feature type="compositionally biased region" description="Polar residues" evidence="1">
    <location>
        <begin position="508"/>
        <end position="529"/>
    </location>
</feature>
<evidence type="ECO:0000313" key="5">
    <source>
        <dbReference type="Proteomes" id="UP001187192"/>
    </source>
</evidence>
<dbReference type="Pfam" id="PF14309">
    <property type="entry name" value="DUF4378"/>
    <property type="match status" value="1"/>
</dbReference>
<keyword evidence="5" id="KW-1185">Reference proteome</keyword>
<dbReference type="InterPro" id="IPR044257">
    <property type="entry name" value="TRM32-like"/>
</dbReference>
<proteinExistence type="predicted"/>
<feature type="compositionally biased region" description="Basic residues" evidence="1">
    <location>
        <begin position="40"/>
        <end position="49"/>
    </location>
</feature>
<protein>
    <recommendedName>
        <fullName evidence="6">DUF4378 domain-containing protein</fullName>
    </recommendedName>
</protein>
<feature type="domain" description="DUF3741" evidence="2">
    <location>
        <begin position="104"/>
        <end position="141"/>
    </location>
</feature>
<dbReference type="AlphaFoldDB" id="A0AA87YXH8"/>
<organism evidence="4 5">
    <name type="scientific">Ficus carica</name>
    <name type="common">Common fig</name>
    <dbReference type="NCBI Taxonomy" id="3494"/>
    <lineage>
        <taxon>Eukaryota</taxon>
        <taxon>Viridiplantae</taxon>
        <taxon>Streptophyta</taxon>
        <taxon>Embryophyta</taxon>
        <taxon>Tracheophyta</taxon>
        <taxon>Spermatophyta</taxon>
        <taxon>Magnoliopsida</taxon>
        <taxon>eudicotyledons</taxon>
        <taxon>Gunneridae</taxon>
        <taxon>Pentapetalae</taxon>
        <taxon>rosids</taxon>
        <taxon>fabids</taxon>
        <taxon>Rosales</taxon>
        <taxon>Moraceae</taxon>
        <taxon>Ficeae</taxon>
        <taxon>Ficus</taxon>
    </lineage>
</organism>
<feature type="compositionally biased region" description="Basic and acidic residues" evidence="1">
    <location>
        <begin position="7"/>
        <end position="18"/>
    </location>
</feature>
<dbReference type="InterPro" id="IPR025486">
    <property type="entry name" value="DUF4378"/>
</dbReference>
<dbReference type="PANTHER" id="PTHR47071:SF2">
    <property type="entry name" value="PROTEIN TRM32"/>
    <property type="match status" value="1"/>
</dbReference>
<gene>
    <name evidence="4" type="ORF">TIFTF001_000468</name>
</gene>
<sequence>MLVGNESPKHKLETRDLGELFAEADEEPFLNRNSAPASKRSGKTRKKSPLPRVKEREEHHRRWILSFPMRSWLHRTNPVNNLEPAEDYLGHTDTDETSPVIIPEKGGNTSAVNQQLDDCVDMLEIFKVNKEFFLKILQDPDACRNHFHGLKNSNIKVRLTKSRSFPLANSPQARNVRPSTLKHKQNEVWLFLNREESKLQEDRFVNSVTSGGDRAGSVNNHGWNKLVVNRFGDIKQKIKHAVEESKRENDHTPVEAEYQRAHSFGGRTSIEITIGQEGKNDGSDDDSRRQRLQRVRRTASLNESLERYSKLFGNTFSKETKYDHSRSLRVTFEEKVPSHAQKSCRRNLSLPDIDYLASLSTGTSRGSFRLEMPIRTVVDHSTNKYGDNQNTEPDSSSIGVVDIDKSEPLDAVVETRLQSSVVERSDGIANIEYSSDLTVDENEKGVPENDDILEDENEPAKRESGICQEEEIYVTKDPELEPSHPNQGSLIETRFLDLVSEGLELNQRHPQTNEPESLTLEQNRNTDAVNSDKNDGGDQSLDNRSGNYFQPNITENADFNYIRDILELSGFIDNEESETWHSLDQPLSPSVFKELEDYIHHDNEISENICNHQLLFDLVNETLVEMNENSYTYFPKAFSMNRLVPPMPKGNRLLNEVWSRTNSYLSLRPELDRSLDDVVARDLAKRDGWMDLEWEMEMVALELDDLIFDQLLEEILCS</sequence>
<dbReference type="Pfam" id="PF12552">
    <property type="entry name" value="DUF3741"/>
    <property type="match status" value="1"/>
</dbReference>
<dbReference type="EMBL" id="BTGU01000001">
    <property type="protein sequence ID" value="GMN24212.1"/>
    <property type="molecule type" value="Genomic_DNA"/>
</dbReference>
<dbReference type="InterPro" id="IPR022212">
    <property type="entry name" value="DUF3741"/>
</dbReference>
<feature type="region of interest" description="Disordered" evidence="1">
    <location>
        <begin position="1"/>
        <end position="55"/>
    </location>
</feature>
<feature type="region of interest" description="Disordered" evidence="1">
    <location>
        <begin position="267"/>
        <end position="290"/>
    </location>
</feature>
<evidence type="ECO:0000259" key="3">
    <source>
        <dbReference type="Pfam" id="PF14309"/>
    </source>
</evidence>
<feature type="region of interest" description="Disordered" evidence="1">
    <location>
        <begin position="506"/>
        <end position="546"/>
    </location>
</feature>
<evidence type="ECO:0008006" key="6">
    <source>
        <dbReference type="Google" id="ProtNLM"/>
    </source>
</evidence>
<dbReference type="Proteomes" id="UP001187192">
    <property type="component" value="Unassembled WGS sequence"/>
</dbReference>
<feature type="compositionally biased region" description="Basic and acidic residues" evidence="1">
    <location>
        <begin position="278"/>
        <end position="289"/>
    </location>
</feature>